<feature type="region of interest" description="Disordered" evidence="2">
    <location>
        <begin position="138"/>
        <end position="201"/>
    </location>
</feature>
<evidence type="ECO:0000313" key="5">
    <source>
        <dbReference type="Proteomes" id="UP000053263"/>
    </source>
</evidence>
<dbReference type="InterPro" id="IPR040115">
    <property type="entry name" value="Lnp"/>
</dbReference>
<keyword evidence="1" id="KW-0479">Metal-binding</keyword>
<dbReference type="OrthoDB" id="1725934at2759"/>
<comment type="function">
    <text evidence="1">Plays a role in determining ER morphology.</text>
</comment>
<accession>A0A0C9SKJ9</accession>
<organism evidence="4 5">
    <name type="scientific">Plicaturopsis crispa FD-325 SS-3</name>
    <dbReference type="NCBI Taxonomy" id="944288"/>
    <lineage>
        <taxon>Eukaryota</taxon>
        <taxon>Fungi</taxon>
        <taxon>Dikarya</taxon>
        <taxon>Basidiomycota</taxon>
        <taxon>Agaricomycotina</taxon>
        <taxon>Agaricomycetes</taxon>
        <taxon>Agaricomycetidae</taxon>
        <taxon>Amylocorticiales</taxon>
        <taxon>Amylocorticiaceae</taxon>
        <taxon>Plicatura</taxon>
        <taxon>Plicaturopsis crispa</taxon>
    </lineage>
</organism>
<dbReference type="GO" id="GO:0098826">
    <property type="term" value="C:endoplasmic reticulum tubular network membrane"/>
    <property type="evidence" value="ECO:0007669"/>
    <property type="project" value="UniProtKB-UniRule"/>
</dbReference>
<sequence length="398" mass="42871">MGLLSWFRRPPPPSDAAVLASLAARITDSRAALAALRLRERRATLLLTLYGLAAWALYLALWLAHALVPHSVLGAVPVFLGPVLVLSARRVSATLYAHTAAREERALAELLEKHRETVEAIKKRTRFDETRGLLEKYGGAEEVGSPEPLDARGGRKSMGGAVGGGRGGRQSMGGPHPQRLNTPVAQKSLSSPQPGTPQGLNLQPALNPALHPNVAGLNANANIQQGLNVNAQLGPQPYAYAPPPKKQWYDKLADALLGDDGVAVSDREKYALICARCCAHNGLVEEARWAGTQYTCPKCGFFNPAPKPSSSSSPSTVAPQRSASHDPQRTRRRTISPNPLYDGARDGSRTPQDRLHPQEVSHTLQEKGREKEREEEEEKSGESDADADTSAMSVDVDP</sequence>
<keyword evidence="1" id="KW-0472">Membrane</keyword>
<dbReference type="GO" id="GO:1903373">
    <property type="term" value="P:positive regulation of endoplasmic reticulum tubular network organization"/>
    <property type="evidence" value="ECO:0007669"/>
    <property type="project" value="UniProtKB-UniRule"/>
</dbReference>
<keyword evidence="1" id="KW-0812">Transmembrane</keyword>
<feature type="compositionally biased region" description="Polar residues" evidence="2">
    <location>
        <begin position="179"/>
        <end position="201"/>
    </location>
</feature>
<feature type="compositionally biased region" description="Acidic residues" evidence="2">
    <location>
        <begin position="373"/>
        <end position="387"/>
    </location>
</feature>
<feature type="compositionally biased region" description="Gly residues" evidence="2">
    <location>
        <begin position="156"/>
        <end position="171"/>
    </location>
</feature>
<feature type="compositionally biased region" description="Basic and acidic residues" evidence="2">
    <location>
        <begin position="343"/>
        <end position="372"/>
    </location>
</feature>
<keyword evidence="1" id="KW-0862">Zinc</keyword>
<evidence type="ECO:0000313" key="4">
    <source>
        <dbReference type="EMBL" id="KII83866.1"/>
    </source>
</evidence>
<dbReference type="Pfam" id="PF10058">
    <property type="entry name" value="Zn_ribbon_10"/>
    <property type="match status" value="1"/>
</dbReference>
<dbReference type="GO" id="GO:0071788">
    <property type="term" value="P:endoplasmic reticulum tubular network maintenance"/>
    <property type="evidence" value="ECO:0007669"/>
    <property type="project" value="UniProtKB-UniRule"/>
</dbReference>
<comment type="similarity">
    <text evidence="1">Belongs to the lunapark family.</text>
</comment>
<feature type="domain" description="Lunapark zinc ribbon" evidence="3">
    <location>
        <begin position="248"/>
        <end position="303"/>
    </location>
</feature>
<reference evidence="4 5" key="1">
    <citation type="submission" date="2014-06" db="EMBL/GenBank/DDBJ databases">
        <title>Evolutionary Origins and Diversification of the Mycorrhizal Mutualists.</title>
        <authorList>
            <consortium name="DOE Joint Genome Institute"/>
            <consortium name="Mycorrhizal Genomics Consortium"/>
            <person name="Kohler A."/>
            <person name="Kuo A."/>
            <person name="Nagy L.G."/>
            <person name="Floudas D."/>
            <person name="Copeland A."/>
            <person name="Barry K.W."/>
            <person name="Cichocki N."/>
            <person name="Veneault-Fourrey C."/>
            <person name="LaButti K."/>
            <person name="Lindquist E.A."/>
            <person name="Lipzen A."/>
            <person name="Lundell T."/>
            <person name="Morin E."/>
            <person name="Murat C."/>
            <person name="Riley R."/>
            <person name="Ohm R."/>
            <person name="Sun H."/>
            <person name="Tunlid A."/>
            <person name="Henrissat B."/>
            <person name="Grigoriev I.V."/>
            <person name="Hibbett D.S."/>
            <person name="Martin F."/>
        </authorList>
    </citation>
    <scope>NUCLEOTIDE SEQUENCE [LARGE SCALE GENOMIC DNA]</scope>
    <source>
        <strain evidence="4 5">FD-325 SS-3</strain>
    </source>
</reference>
<feature type="transmembrane region" description="Helical" evidence="1">
    <location>
        <begin position="70"/>
        <end position="88"/>
    </location>
</feature>
<dbReference type="AlphaFoldDB" id="A0A0C9SKJ9"/>
<feature type="region of interest" description="Disordered" evidence="2">
    <location>
        <begin position="306"/>
        <end position="398"/>
    </location>
</feature>
<keyword evidence="1" id="KW-0256">Endoplasmic reticulum</keyword>
<dbReference type="InterPro" id="IPR019273">
    <property type="entry name" value="Lunapark_Znf"/>
</dbReference>
<dbReference type="PANTHER" id="PTHR22166:SF12">
    <property type="entry name" value="ENDOPLASMIC RETICULUM JUNCTION FORMATION PROTEIN LUNAPARK"/>
    <property type="match status" value="1"/>
</dbReference>
<comment type="subcellular location">
    <subcellularLocation>
        <location evidence="1">Endoplasmic reticulum membrane</location>
        <topology evidence="1">Multi-pass membrane protein</topology>
    </subcellularLocation>
</comment>
<protein>
    <recommendedName>
        <fullName evidence="1">Endoplasmic reticulum junction formation protein lunapark</fullName>
    </recommendedName>
</protein>
<dbReference type="Proteomes" id="UP000053263">
    <property type="component" value="Unassembled WGS sequence"/>
</dbReference>
<evidence type="ECO:0000256" key="1">
    <source>
        <dbReference type="RuleBase" id="RU367073"/>
    </source>
</evidence>
<feature type="transmembrane region" description="Helical" evidence="1">
    <location>
        <begin position="43"/>
        <end position="64"/>
    </location>
</feature>
<name>A0A0C9SKJ9_PLICR</name>
<keyword evidence="5" id="KW-1185">Reference proteome</keyword>
<gene>
    <name evidence="4" type="ORF">PLICRDRAFT_46624</name>
</gene>
<dbReference type="HOGENOM" id="CLU_043850_1_0_1"/>
<keyword evidence="1" id="KW-0863">Zinc-finger</keyword>
<proteinExistence type="inferred from homology"/>
<dbReference type="PANTHER" id="PTHR22166">
    <property type="entry name" value="ENDOPLASMIC RETICULUM JUNCTION FORMATION PROTEIN LUNAPARK"/>
    <property type="match status" value="1"/>
</dbReference>
<comment type="domain">
    <text evidence="1">The C4-type zinc finger motif is necessary both for its ER three-way tubular junction localization and formation.</text>
</comment>
<keyword evidence="1" id="KW-1133">Transmembrane helix</keyword>
<dbReference type="EMBL" id="KN832573">
    <property type="protein sequence ID" value="KII83866.1"/>
    <property type="molecule type" value="Genomic_DNA"/>
</dbReference>
<evidence type="ECO:0000256" key="2">
    <source>
        <dbReference type="SAM" id="MobiDB-lite"/>
    </source>
</evidence>
<dbReference type="GO" id="GO:0008270">
    <property type="term" value="F:zinc ion binding"/>
    <property type="evidence" value="ECO:0007669"/>
    <property type="project" value="UniProtKB-KW"/>
</dbReference>
<evidence type="ECO:0000259" key="3">
    <source>
        <dbReference type="Pfam" id="PF10058"/>
    </source>
</evidence>